<evidence type="ECO:0000313" key="4">
    <source>
        <dbReference type="Proteomes" id="UP000494165"/>
    </source>
</evidence>
<gene>
    <name evidence="3" type="ORF">CLODIP_2_CD07661</name>
</gene>
<keyword evidence="4" id="KW-1185">Reference proteome</keyword>
<evidence type="ECO:0000313" key="3">
    <source>
        <dbReference type="EMBL" id="CAB3375497.1"/>
    </source>
</evidence>
<reference evidence="3 4" key="1">
    <citation type="submission" date="2020-04" db="EMBL/GenBank/DDBJ databases">
        <authorList>
            <person name="Alioto T."/>
            <person name="Alioto T."/>
            <person name="Gomez Garrido J."/>
        </authorList>
    </citation>
    <scope>NUCLEOTIDE SEQUENCE [LARGE SCALE GENOMIC DNA]</scope>
</reference>
<dbReference type="Gene3D" id="3.10.100.10">
    <property type="entry name" value="Mannose-Binding Protein A, subunit A"/>
    <property type="match status" value="4"/>
</dbReference>
<dbReference type="PANTHER" id="PTHR22802">
    <property type="entry name" value="C-TYPE LECTIN SUPERFAMILY MEMBER"/>
    <property type="match status" value="1"/>
</dbReference>
<accession>A0A8S1D1S6</accession>
<comment type="caution">
    <text evidence="3">The sequence shown here is derived from an EMBL/GenBank/DDBJ whole genome shotgun (WGS) entry which is preliminary data.</text>
</comment>
<dbReference type="SMART" id="SM00034">
    <property type="entry name" value="CLECT"/>
    <property type="match status" value="3"/>
</dbReference>
<dbReference type="PANTHER" id="PTHR22802:SF458">
    <property type="entry name" value="C-TYPE LECTIN DOMAIN-CONTAINING PROTEIN"/>
    <property type="match status" value="1"/>
</dbReference>
<dbReference type="EMBL" id="CADEPI010000113">
    <property type="protein sequence ID" value="CAB3375497.1"/>
    <property type="molecule type" value="Genomic_DNA"/>
</dbReference>
<dbReference type="AlphaFoldDB" id="A0A8S1D1S6"/>
<name>A0A8S1D1S6_9INSE</name>
<protein>
    <recommendedName>
        <fullName evidence="2">C-type lectin domain-containing protein</fullName>
    </recommendedName>
</protein>
<dbReference type="PROSITE" id="PS50041">
    <property type="entry name" value="C_TYPE_LECTIN_2"/>
    <property type="match status" value="1"/>
</dbReference>
<keyword evidence="1" id="KW-0732">Signal</keyword>
<dbReference type="Proteomes" id="UP000494165">
    <property type="component" value="Unassembled WGS sequence"/>
</dbReference>
<feature type="signal peptide" evidence="1">
    <location>
        <begin position="1"/>
        <end position="20"/>
    </location>
</feature>
<feature type="domain" description="C-type lectin" evidence="2">
    <location>
        <begin position="647"/>
        <end position="774"/>
    </location>
</feature>
<dbReference type="CDD" id="cd00037">
    <property type="entry name" value="CLECT"/>
    <property type="match status" value="3"/>
</dbReference>
<feature type="chain" id="PRO_5035806036" description="C-type lectin domain-containing protein" evidence="1">
    <location>
        <begin position="21"/>
        <end position="802"/>
    </location>
</feature>
<evidence type="ECO:0000259" key="2">
    <source>
        <dbReference type="PROSITE" id="PS50041"/>
    </source>
</evidence>
<dbReference type="Pfam" id="PF00059">
    <property type="entry name" value="Lectin_C"/>
    <property type="match status" value="1"/>
</dbReference>
<dbReference type="InterPro" id="IPR001304">
    <property type="entry name" value="C-type_lectin-like"/>
</dbReference>
<dbReference type="InterPro" id="IPR016187">
    <property type="entry name" value="CTDL_fold"/>
</dbReference>
<dbReference type="OrthoDB" id="5978988at2759"/>
<dbReference type="SUPFAM" id="SSF56436">
    <property type="entry name" value="C-type lectin-like"/>
    <property type="match status" value="4"/>
</dbReference>
<organism evidence="3 4">
    <name type="scientific">Cloeon dipterum</name>
    <dbReference type="NCBI Taxonomy" id="197152"/>
    <lineage>
        <taxon>Eukaryota</taxon>
        <taxon>Metazoa</taxon>
        <taxon>Ecdysozoa</taxon>
        <taxon>Arthropoda</taxon>
        <taxon>Hexapoda</taxon>
        <taxon>Insecta</taxon>
        <taxon>Pterygota</taxon>
        <taxon>Palaeoptera</taxon>
        <taxon>Ephemeroptera</taxon>
        <taxon>Pisciforma</taxon>
        <taxon>Baetidae</taxon>
        <taxon>Cloeon</taxon>
    </lineage>
</organism>
<sequence>MKLFVIVLIAFHLIGNDVESQTSKFNINQFISTSLIEWTSKIQLDSYNCAVRCRNLFLSLKSEVPTLPPFYFNVIAQIKTTVNCSGELRRLQPFCNGRFRFLDVVQIGGNQYWFPLTRQLTYFSAQKFCRSNGLDLASLKNQSLEGYLISTYLKYYTNMLNLTTTRFNFWDGRVDRKLDPASALICSSFSLNISDFRGMVAVRANETCTNINNFICEVPTLCYRDICRGNFISRFTVTPSPVGAVTTTPGPMVANLTPPFYICEQCHLNHQIMFTAPCTELNCPTCTRKIPFDRTGANECNGKYYFFYDSKFSYYSAVSACCSLGMQPVNINSDDDVECIKTYLYDKGFKPSDMENGRWMWTSATDQGTNCNGRFAWCGTNTPVNGLSRMPIDPANMTDSDCLALFVRSSSTNDFTFQLATKTCILNFPVLCEATAPPEVPRTSALMRSGTCSDFAKSCPKGAETLERTIQQNEIYRRAGGIKSALICNNYYQVYTGVLPFDGALKACTDNRLEMATIFNYEELNCLRDFHLALRFGNDLKDMEATGEKVFLKSSDRSCNGAPLHWCNTGSSVSQHLIRPGQSKTGQNSAKCLAVDVKLSRYGLTTLPCDIQFPTICKENTTCVNPTCPTVNCAKYVSVAPNSGKDICGKTYIILEDKKKMKDALETCCQMGMGLLSIESVEEQNCLYRFMKANMARVTKVWTSATDMGCKSKFAWCATGEMLVYDSFNNFQNQPQTGNFFTDENCVSATFEGSPGQTLLMREQCGAIFPYICEVTRTKFLAGNYSGPESPSLNYNFNTTQL</sequence>
<evidence type="ECO:0000256" key="1">
    <source>
        <dbReference type="SAM" id="SignalP"/>
    </source>
</evidence>
<proteinExistence type="predicted"/>
<dbReference type="InterPro" id="IPR051004">
    <property type="entry name" value="DC-SIGN_domain-containing"/>
</dbReference>
<dbReference type="InterPro" id="IPR016186">
    <property type="entry name" value="C-type_lectin-like/link_sf"/>
</dbReference>